<evidence type="ECO:0000256" key="1">
    <source>
        <dbReference type="SAM" id="Phobius"/>
    </source>
</evidence>
<gene>
    <name evidence="2" type="ORF">H4O09_10160</name>
</gene>
<sequence>MMAALKLALAVVCGLVLGSAVNMALIMVSGHVIPPPAGADMTTAEGIRAALPQLEAKHFLFPFIAHAFGSLVGAFIATKIAPLHKLVAALIVGSFFFVGGVMAARMIPAPTWFIALDLVGAYFPFAFFGFALAHARRGSAKGTGHQ</sequence>
<reference evidence="2 3" key="1">
    <citation type="submission" date="2020-08" db="EMBL/GenBank/DDBJ databases">
        <title>Stenotrophomonas sp. W1S232.</title>
        <authorList>
            <person name="Deng Y."/>
        </authorList>
    </citation>
    <scope>NUCLEOTIDE SEQUENCE [LARGE SCALE GENOMIC DNA]</scope>
    <source>
        <strain evidence="2 3">W1S232</strain>
    </source>
</reference>
<keyword evidence="1" id="KW-0812">Transmembrane</keyword>
<keyword evidence="1" id="KW-0472">Membrane</keyword>
<feature type="transmembrane region" description="Helical" evidence="1">
    <location>
        <begin position="59"/>
        <end position="77"/>
    </location>
</feature>
<proteinExistence type="predicted"/>
<organism evidence="2 3">
    <name type="scientific">Stenotrophomonas koreensis</name>
    <dbReference type="NCBI Taxonomy" id="266128"/>
    <lineage>
        <taxon>Bacteria</taxon>
        <taxon>Pseudomonadati</taxon>
        <taxon>Pseudomonadota</taxon>
        <taxon>Gammaproteobacteria</taxon>
        <taxon>Lysobacterales</taxon>
        <taxon>Lysobacteraceae</taxon>
        <taxon>Stenotrophomonas</taxon>
    </lineage>
</organism>
<evidence type="ECO:0000313" key="3">
    <source>
        <dbReference type="Proteomes" id="UP000550609"/>
    </source>
</evidence>
<name>A0A7W3YVE0_9GAMM</name>
<protein>
    <submittedName>
        <fullName evidence="2">Uncharacterized protein</fullName>
    </submittedName>
</protein>
<accession>A0A7W3YVE0</accession>
<comment type="caution">
    <text evidence="2">The sequence shown here is derived from an EMBL/GenBank/DDBJ whole genome shotgun (WGS) entry which is preliminary data.</text>
</comment>
<evidence type="ECO:0000313" key="2">
    <source>
        <dbReference type="EMBL" id="MBB1117410.1"/>
    </source>
</evidence>
<dbReference type="Proteomes" id="UP000550609">
    <property type="component" value="Unassembled WGS sequence"/>
</dbReference>
<feature type="transmembrane region" description="Helical" evidence="1">
    <location>
        <begin position="86"/>
        <end position="107"/>
    </location>
</feature>
<feature type="transmembrane region" description="Helical" evidence="1">
    <location>
        <begin position="113"/>
        <end position="133"/>
    </location>
</feature>
<dbReference type="AlphaFoldDB" id="A0A7W3YVE0"/>
<dbReference type="EMBL" id="JACIUV010000004">
    <property type="protein sequence ID" value="MBB1117410.1"/>
    <property type="molecule type" value="Genomic_DNA"/>
</dbReference>
<keyword evidence="1" id="KW-1133">Transmembrane helix</keyword>